<keyword evidence="1" id="KW-1133">Transmembrane helix</keyword>
<accession>A0A173YRS2</accession>
<feature type="transmembrane region" description="Helical" evidence="1">
    <location>
        <begin position="12"/>
        <end position="32"/>
    </location>
</feature>
<gene>
    <name evidence="2" type="ORF">ERS852394_00676</name>
</gene>
<dbReference type="AlphaFoldDB" id="A0A173YRS2"/>
<organism evidence="2 3">
    <name type="scientific">Blautia obeum</name>
    <dbReference type="NCBI Taxonomy" id="40520"/>
    <lineage>
        <taxon>Bacteria</taxon>
        <taxon>Bacillati</taxon>
        <taxon>Bacillota</taxon>
        <taxon>Clostridia</taxon>
        <taxon>Lachnospirales</taxon>
        <taxon>Lachnospiraceae</taxon>
        <taxon>Blautia</taxon>
    </lineage>
</organism>
<proteinExistence type="predicted"/>
<dbReference type="Proteomes" id="UP000095409">
    <property type="component" value="Unassembled WGS sequence"/>
</dbReference>
<sequence length="256" mass="29666">MFFIIKFWKEISNIISFLANICVLVITVYTLYLTAFCRKLRFITIGFSMTQFFGESMSISIANKSLHAISITEIFIMKKKDGQFYRITIKKFEDPLIINPWQISNIKMDAYTYILEESGERFDHSDIHMNSVIGINTGTENMVWLKPYKKAPRMQAERAYKKRDYKEFVVIRKSYGDKTLSESVKYVISLKNTDINGNMSWETIFAIPLEKSILLNKTICGYNAINYSGKTSCGKLKKIICKQFGIDSDAIFIEKI</sequence>
<keyword evidence="1" id="KW-0812">Transmembrane</keyword>
<dbReference type="EMBL" id="CYZD01000002">
    <property type="protein sequence ID" value="CUN65785.1"/>
    <property type="molecule type" value="Genomic_DNA"/>
</dbReference>
<evidence type="ECO:0000313" key="2">
    <source>
        <dbReference type="EMBL" id="CUN65785.1"/>
    </source>
</evidence>
<name>A0A173YRS2_9FIRM</name>
<protein>
    <submittedName>
        <fullName evidence="2">Uncharacterized protein</fullName>
    </submittedName>
</protein>
<dbReference type="RefSeq" id="WP_055065673.1">
    <property type="nucleotide sequence ID" value="NZ_CYZD01000002.1"/>
</dbReference>
<reference evidence="2 3" key="1">
    <citation type="submission" date="2015-09" db="EMBL/GenBank/DDBJ databases">
        <authorList>
            <consortium name="Pathogen Informatics"/>
        </authorList>
    </citation>
    <scope>NUCLEOTIDE SEQUENCE [LARGE SCALE GENOMIC DNA]</scope>
    <source>
        <strain evidence="2 3">2789STDY5608837</strain>
    </source>
</reference>
<evidence type="ECO:0000256" key="1">
    <source>
        <dbReference type="SAM" id="Phobius"/>
    </source>
</evidence>
<evidence type="ECO:0000313" key="3">
    <source>
        <dbReference type="Proteomes" id="UP000095409"/>
    </source>
</evidence>
<keyword evidence="1" id="KW-0472">Membrane</keyword>